<dbReference type="RefSeq" id="WP_015357762.1">
    <property type="nucleotide sequence ID" value="NZ_CP014672.1"/>
</dbReference>
<keyword evidence="1" id="KW-0812">Transmembrane</keyword>
<dbReference type="EMBL" id="CP014672">
    <property type="protein sequence ID" value="ANW97557.1"/>
    <property type="molecule type" value="Genomic_DNA"/>
</dbReference>
<dbReference type="InterPro" id="IPR010390">
    <property type="entry name" value="ABC-2_transporter-like"/>
</dbReference>
<reference evidence="2 3" key="1">
    <citation type="submission" date="2016-02" db="EMBL/GenBank/DDBJ databases">
        <title>Comparison of Clostridium stercorarium subspecies using comparative genomics and transcriptomics.</title>
        <authorList>
            <person name="Schellenberg J."/>
            <person name="Thallinger G."/>
            <person name="Levin D.B."/>
            <person name="Zhang X."/>
            <person name="Alvare G."/>
            <person name="Fristensky B."/>
            <person name="Sparling R."/>
        </authorList>
    </citation>
    <scope>NUCLEOTIDE SEQUENCE [LARGE SCALE GENOMIC DNA]</scope>
    <source>
        <strain evidence="2 3">DSM 2910</strain>
    </source>
</reference>
<feature type="transmembrane region" description="Helical" evidence="1">
    <location>
        <begin position="73"/>
        <end position="94"/>
    </location>
</feature>
<sequence length="273" mass="30630">MTKQKNASGIRSLRFSALGVYLQGMKTALASRMAYRGDFIMSMFIMMVVEFAGPVITLIIYKNGASFPGWSQYEVLLLQGIFLLSRGISFPFFMGMVWNTIGRVQEGTFDLLLIKPRSILLMTLATSFDSEDLGKLIGGILLFRFALKKLPPQPLSHWISFFILFLFSLILMFAFGLFMAGLGIIWVGNYRIYDIFMSVMEFGMYPKSIFTKSFQSVLTYIIPVSLLASYPASALLGSVDKTVILALVSSIVFLLLGFLFYYRMVKNYTSAGG</sequence>
<dbReference type="Pfam" id="PF06182">
    <property type="entry name" value="ABC2_membrane_6"/>
    <property type="match status" value="1"/>
</dbReference>
<dbReference type="AlphaFoldDB" id="A0A1B1Y9V8"/>
<evidence type="ECO:0000313" key="3">
    <source>
        <dbReference type="Proteomes" id="UP000092971"/>
    </source>
</evidence>
<evidence type="ECO:0000313" key="2">
    <source>
        <dbReference type="EMBL" id="ANW97557.1"/>
    </source>
</evidence>
<organism evidence="2 3">
    <name type="scientific">Thermoclostridium stercorarium subsp. thermolacticum DSM 2910</name>
    <dbReference type="NCBI Taxonomy" id="1121336"/>
    <lineage>
        <taxon>Bacteria</taxon>
        <taxon>Bacillati</taxon>
        <taxon>Bacillota</taxon>
        <taxon>Clostridia</taxon>
        <taxon>Eubacteriales</taxon>
        <taxon>Oscillospiraceae</taxon>
        <taxon>Thermoclostridium</taxon>
    </lineage>
</organism>
<dbReference type="Proteomes" id="UP000092971">
    <property type="component" value="Chromosome"/>
</dbReference>
<dbReference type="PANTHER" id="PTHR36833">
    <property type="entry name" value="SLR0610 PROTEIN-RELATED"/>
    <property type="match status" value="1"/>
</dbReference>
<name>A0A1B1Y9V8_THEST</name>
<feature type="transmembrane region" description="Helical" evidence="1">
    <location>
        <begin position="209"/>
        <end position="230"/>
    </location>
</feature>
<evidence type="ECO:0000256" key="1">
    <source>
        <dbReference type="SAM" id="Phobius"/>
    </source>
</evidence>
<dbReference type="PANTHER" id="PTHR36833:SF1">
    <property type="entry name" value="INTEGRAL MEMBRANE TRANSPORT PROTEIN"/>
    <property type="match status" value="1"/>
</dbReference>
<gene>
    <name evidence="2" type="ORF">CSTERTH_00155</name>
</gene>
<feature type="transmembrane region" description="Helical" evidence="1">
    <location>
        <begin position="158"/>
        <end position="188"/>
    </location>
</feature>
<protein>
    <submittedName>
        <fullName evidence="2">Multidrug ABC transporter permease</fullName>
    </submittedName>
</protein>
<proteinExistence type="predicted"/>
<accession>A0A1B1Y9V8</accession>
<feature type="transmembrane region" description="Helical" evidence="1">
    <location>
        <begin position="242"/>
        <end position="262"/>
    </location>
</feature>
<feature type="transmembrane region" description="Helical" evidence="1">
    <location>
        <begin position="40"/>
        <end position="61"/>
    </location>
</feature>
<keyword evidence="1" id="KW-0472">Membrane</keyword>
<dbReference type="OrthoDB" id="9788195at2"/>
<keyword evidence="1" id="KW-1133">Transmembrane helix</keyword>